<dbReference type="Proteomes" id="UP001549099">
    <property type="component" value="Unassembled WGS sequence"/>
</dbReference>
<dbReference type="InterPro" id="IPR018690">
    <property type="entry name" value="DUF2187"/>
</dbReference>
<evidence type="ECO:0000313" key="1">
    <source>
        <dbReference type="EMBL" id="MET3575491.1"/>
    </source>
</evidence>
<dbReference type="Pfam" id="PF09953">
    <property type="entry name" value="DUF2187"/>
    <property type="match status" value="1"/>
</dbReference>
<accession>A0ABV2GB50</accession>
<keyword evidence="2" id="KW-1185">Reference proteome</keyword>
<sequence length="74" mass="8135">MAFPAKQKELSPFVAARKAGELVSFVRNDHEVFGTIVKILENSVIVKISDEDAKRIGAASDLTVVSHKHYNVPD</sequence>
<evidence type="ECO:0000313" key="2">
    <source>
        <dbReference type="Proteomes" id="UP001549099"/>
    </source>
</evidence>
<protein>
    <submittedName>
        <fullName evidence="1">Uncharacterized protein YkvS</fullName>
    </submittedName>
</protein>
<comment type="caution">
    <text evidence="1">The sequence shown here is derived from an EMBL/GenBank/DDBJ whole genome shotgun (WGS) entry which is preliminary data.</text>
</comment>
<dbReference type="EMBL" id="JBEPLW010000008">
    <property type="protein sequence ID" value="MET3575491.1"/>
    <property type="molecule type" value="Genomic_DNA"/>
</dbReference>
<proteinExistence type="predicted"/>
<gene>
    <name evidence="1" type="ORF">ABID49_001396</name>
</gene>
<name>A0ABV2GB50_9BACL</name>
<organism evidence="1 2">
    <name type="scientific">Bhargavaea ullalensis</name>
    <dbReference type="NCBI Taxonomy" id="1265685"/>
    <lineage>
        <taxon>Bacteria</taxon>
        <taxon>Bacillati</taxon>
        <taxon>Bacillota</taxon>
        <taxon>Bacilli</taxon>
        <taxon>Bacillales</taxon>
        <taxon>Caryophanaceae</taxon>
        <taxon>Bhargavaea</taxon>
    </lineage>
</organism>
<reference evidence="1 2" key="1">
    <citation type="submission" date="2024-06" db="EMBL/GenBank/DDBJ databases">
        <title>Genomic Encyclopedia of Type Strains, Phase IV (KMG-IV): sequencing the most valuable type-strain genomes for metagenomic binning, comparative biology and taxonomic classification.</title>
        <authorList>
            <person name="Goeker M."/>
        </authorList>
    </citation>
    <scope>NUCLEOTIDE SEQUENCE [LARGE SCALE GENOMIC DNA]</scope>
    <source>
        <strain evidence="1 2">DSM 26128</strain>
    </source>
</reference>